<keyword evidence="2" id="KW-1185">Reference proteome</keyword>
<accession>A0ABX2ZS85</accession>
<proteinExistence type="predicted"/>
<evidence type="ECO:0000313" key="2">
    <source>
        <dbReference type="Proteomes" id="UP000094580"/>
    </source>
</evidence>
<evidence type="ECO:0008006" key="3">
    <source>
        <dbReference type="Google" id="ProtNLM"/>
    </source>
</evidence>
<dbReference type="RefSeq" id="WP_069033540.1">
    <property type="nucleotide sequence ID" value="NZ_MDKC01000010.1"/>
</dbReference>
<sequence length="433" mass="50620">MYRIGLVGPEWSIERILSFSKEYEHEMKFFPFAYEEPVETKDILKKHDQDVDVWLFSGQLPYNIAKKILHSSEKLLYIPHTEATVYKSLLNIMYHTSKLIRQLSVDMPMYSNLLEDALEQLSNPFDQLYIKRFEGEEINLEEILQFHLELWEANETEGVLTNFPTIFQELKKREVPVEWISTSRVDIRQTLKLLTEKVKGLYFKDSQIGVELIEIENFEEIIKKAKSPYHLQHIELRIKNVLLTLCEQLNGSLIEKGYGKYLIYSSRGAIEREIKLLENTVEQLSLESDSKVSVGIGFGETVFSAEKHAIESIQQSKETNNRKIIIVQENGEIIESVGREEEFTYAYRTDDQELLQKLKLGNISVKTFHKIQNLVKRMGWSDFTTKNLAEQLNMTERNARRIVADLCEVELLECIGEESLSFRGRPSKIYRFK</sequence>
<gene>
    <name evidence="1" type="ORF">BED47_20960</name>
</gene>
<reference evidence="1 2" key="1">
    <citation type="submission" date="2016-07" db="EMBL/GenBank/DDBJ databases">
        <authorList>
            <person name="Townsley L."/>
            <person name="Shank E.A."/>
        </authorList>
    </citation>
    <scope>NUCLEOTIDE SEQUENCE [LARGE SCALE GENOMIC DNA]</scope>
    <source>
        <strain evidence="1 2">CH01</strain>
    </source>
</reference>
<dbReference type="Proteomes" id="UP000094580">
    <property type="component" value="Unassembled WGS sequence"/>
</dbReference>
<dbReference type="EMBL" id="MDKC01000010">
    <property type="protein sequence ID" value="ODG92257.1"/>
    <property type="molecule type" value="Genomic_DNA"/>
</dbReference>
<comment type="caution">
    <text evidence="1">The sequence shown here is derived from an EMBL/GenBank/DDBJ whole genome shotgun (WGS) entry which is preliminary data.</text>
</comment>
<name>A0ABX2ZS85_9BACI</name>
<protein>
    <recommendedName>
        <fullName evidence="3">Transcriptional regulator</fullName>
    </recommendedName>
</protein>
<organism evidence="1 2">
    <name type="scientific">Gottfriedia luciferensis</name>
    <dbReference type="NCBI Taxonomy" id="178774"/>
    <lineage>
        <taxon>Bacteria</taxon>
        <taxon>Bacillati</taxon>
        <taxon>Bacillota</taxon>
        <taxon>Bacilli</taxon>
        <taxon>Bacillales</taxon>
        <taxon>Bacillaceae</taxon>
        <taxon>Gottfriedia</taxon>
    </lineage>
</organism>
<evidence type="ECO:0000313" key="1">
    <source>
        <dbReference type="EMBL" id="ODG92257.1"/>
    </source>
</evidence>
<dbReference type="InterPro" id="IPR043128">
    <property type="entry name" value="Rev_trsase/Diguanyl_cyclase"/>
</dbReference>
<dbReference type="Gene3D" id="3.30.70.270">
    <property type="match status" value="1"/>
</dbReference>